<dbReference type="EMBL" id="BMML01000004">
    <property type="protein sequence ID" value="GGN00646.1"/>
    <property type="molecule type" value="Genomic_DNA"/>
</dbReference>
<dbReference type="InterPro" id="IPR036812">
    <property type="entry name" value="NAD(P)_OxRdtase_dom_sf"/>
</dbReference>
<protein>
    <recommendedName>
        <fullName evidence="1">NADP-dependent oxidoreductase domain-containing protein</fullName>
    </recommendedName>
</protein>
<dbReference type="Gene3D" id="3.20.20.100">
    <property type="entry name" value="NADP-dependent oxidoreductase domain"/>
    <property type="match status" value="1"/>
</dbReference>
<dbReference type="Pfam" id="PF00248">
    <property type="entry name" value="Aldo_ket_red"/>
    <property type="match status" value="1"/>
</dbReference>
<dbReference type="RefSeq" id="WP_189262474.1">
    <property type="nucleotide sequence ID" value="NZ_BMML01000004.1"/>
</dbReference>
<evidence type="ECO:0000313" key="2">
    <source>
        <dbReference type="EMBL" id="GGN00646.1"/>
    </source>
</evidence>
<accession>A0A917XAA4</accession>
<evidence type="ECO:0000313" key="3">
    <source>
        <dbReference type="Proteomes" id="UP000653411"/>
    </source>
</evidence>
<feature type="domain" description="NADP-dependent oxidoreductase" evidence="1">
    <location>
        <begin position="6"/>
        <end position="47"/>
    </location>
</feature>
<dbReference type="AlphaFoldDB" id="A0A917XAA4"/>
<dbReference type="SUPFAM" id="SSF51430">
    <property type="entry name" value="NAD(P)-linked oxidoreductase"/>
    <property type="match status" value="1"/>
</dbReference>
<dbReference type="InterPro" id="IPR023210">
    <property type="entry name" value="NADP_OxRdtase_dom"/>
</dbReference>
<reference evidence="2" key="1">
    <citation type="journal article" date="2014" name="Int. J. Syst. Evol. Microbiol.">
        <title>Complete genome sequence of Corynebacterium casei LMG S-19264T (=DSM 44701T), isolated from a smear-ripened cheese.</title>
        <authorList>
            <consortium name="US DOE Joint Genome Institute (JGI-PGF)"/>
            <person name="Walter F."/>
            <person name="Albersmeier A."/>
            <person name="Kalinowski J."/>
            <person name="Ruckert C."/>
        </authorList>
    </citation>
    <scope>NUCLEOTIDE SEQUENCE</scope>
    <source>
        <strain evidence="2">CGMCC 4.7110</strain>
    </source>
</reference>
<sequence length="89" mass="9747">MSVSTLALGTMNFGGWGNTDRAETVRMLRDAVDAGIDFIDTADTYNATPPSITDPRQCRRWVARHRRVQATPPAHHPLCVAAVREIGVS</sequence>
<reference evidence="2" key="2">
    <citation type="submission" date="2020-09" db="EMBL/GenBank/DDBJ databases">
        <authorList>
            <person name="Sun Q."/>
            <person name="Zhou Y."/>
        </authorList>
    </citation>
    <scope>NUCLEOTIDE SEQUENCE</scope>
    <source>
        <strain evidence="2">CGMCC 4.7110</strain>
    </source>
</reference>
<proteinExistence type="predicted"/>
<keyword evidence="3" id="KW-1185">Reference proteome</keyword>
<comment type="caution">
    <text evidence="2">The sequence shown here is derived from an EMBL/GenBank/DDBJ whole genome shotgun (WGS) entry which is preliminary data.</text>
</comment>
<organism evidence="2 3">
    <name type="scientific">Streptomyces fuscichromogenes</name>
    <dbReference type="NCBI Taxonomy" id="1324013"/>
    <lineage>
        <taxon>Bacteria</taxon>
        <taxon>Bacillati</taxon>
        <taxon>Actinomycetota</taxon>
        <taxon>Actinomycetes</taxon>
        <taxon>Kitasatosporales</taxon>
        <taxon>Streptomycetaceae</taxon>
        <taxon>Streptomyces</taxon>
    </lineage>
</organism>
<dbReference type="Proteomes" id="UP000653411">
    <property type="component" value="Unassembled WGS sequence"/>
</dbReference>
<gene>
    <name evidence="2" type="ORF">GCM10011578_022370</name>
</gene>
<name>A0A917XAA4_9ACTN</name>
<evidence type="ECO:0000259" key="1">
    <source>
        <dbReference type="Pfam" id="PF00248"/>
    </source>
</evidence>